<dbReference type="OrthoDB" id="4272751at2"/>
<feature type="transmembrane region" description="Helical" evidence="1">
    <location>
        <begin position="21"/>
        <end position="44"/>
    </location>
</feature>
<organism evidence="2 3">
    <name type="scientific">Streptomyces antnestii</name>
    <dbReference type="NCBI Taxonomy" id="2494256"/>
    <lineage>
        <taxon>Bacteria</taxon>
        <taxon>Bacillati</taxon>
        <taxon>Actinomycetota</taxon>
        <taxon>Actinomycetes</taxon>
        <taxon>Kitasatosporales</taxon>
        <taxon>Streptomycetaceae</taxon>
        <taxon>Streptomyces</taxon>
    </lineage>
</organism>
<feature type="transmembrane region" description="Helical" evidence="1">
    <location>
        <begin position="129"/>
        <end position="146"/>
    </location>
</feature>
<keyword evidence="1" id="KW-0812">Transmembrane</keyword>
<keyword evidence="3" id="KW-1185">Reference proteome</keyword>
<sequence>MRVSEGSGPAAASAPAAHRSGLPAALTVLTLVSGFVDAVSYLGLGHVFAANMTGNVVIIGFAAAGAPGFSVLGSLTSLGAFLAGAVCAGRLSTAFAGRARRAWVRSVFVTEAVLLAVAAAIAFDRPGGATYALIAVLAWAMGLRNATVRKLAVPDMTTTVLTMTLTGLASESSLAGGTDPRAGRRLVSVAAMLGGAALGALLVLYHGLGWPLLAGALLVTGAAACCRESGAAGDTGAGDHRSA</sequence>
<keyword evidence="1" id="KW-1133">Transmembrane helix</keyword>
<accession>A0A3S2VE30</accession>
<dbReference type="PANTHER" id="PTHR37314">
    <property type="entry name" value="SLR0142 PROTEIN"/>
    <property type="match status" value="1"/>
</dbReference>
<dbReference type="InterPro" id="IPR010699">
    <property type="entry name" value="DUF1275"/>
</dbReference>
<gene>
    <name evidence="2" type="ORF">EOT10_23255</name>
</gene>
<protein>
    <submittedName>
        <fullName evidence="2">DUF1275 domain-containing protein</fullName>
    </submittedName>
</protein>
<comment type="caution">
    <text evidence="2">The sequence shown here is derived from an EMBL/GenBank/DDBJ whole genome shotgun (WGS) entry which is preliminary data.</text>
</comment>
<dbReference type="Proteomes" id="UP000283128">
    <property type="component" value="Unassembled WGS sequence"/>
</dbReference>
<dbReference type="PANTHER" id="PTHR37314:SF4">
    <property type="entry name" value="UPF0700 TRANSMEMBRANE PROTEIN YOAK"/>
    <property type="match status" value="1"/>
</dbReference>
<feature type="transmembrane region" description="Helical" evidence="1">
    <location>
        <begin position="56"/>
        <end position="82"/>
    </location>
</feature>
<evidence type="ECO:0000313" key="2">
    <source>
        <dbReference type="EMBL" id="RVU22350.1"/>
    </source>
</evidence>
<feature type="transmembrane region" description="Helical" evidence="1">
    <location>
        <begin position="102"/>
        <end position="123"/>
    </location>
</feature>
<reference evidence="2 3" key="1">
    <citation type="submission" date="2019-01" db="EMBL/GenBank/DDBJ databases">
        <title>Genome sequences of Streptomyces and Rhizobium isolates collected from root and soil.</title>
        <authorList>
            <person name="Chhettri S."/>
            <person name="Sevigny J.L."/>
            <person name="Sen A."/>
            <person name="Ennis N."/>
            <person name="Tisa L."/>
        </authorList>
    </citation>
    <scope>NUCLEOTIDE SEQUENCE [LARGE SCALE GENOMIC DNA]</scope>
    <source>
        <strain evidence="2 3">San01</strain>
    </source>
</reference>
<evidence type="ECO:0000313" key="3">
    <source>
        <dbReference type="Proteomes" id="UP000283128"/>
    </source>
</evidence>
<dbReference type="AlphaFoldDB" id="A0A3S2VE30"/>
<name>A0A3S2VE30_9ACTN</name>
<proteinExistence type="predicted"/>
<keyword evidence="1" id="KW-0472">Membrane</keyword>
<dbReference type="EMBL" id="RZYA01000011">
    <property type="protein sequence ID" value="RVU22350.1"/>
    <property type="molecule type" value="Genomic_DNA"/>
</dbReference>
<dbReference type="Pfam" id="PF06912">
    <property type="entry name" value="DUF1275"/>
    <property type="match status" value="1"/>
</dbReference>
<evidence type="ECO:0000256" key="1">
    <source>
        <dbReference type="SAM" id="Phobius"/>
    </source>
</evidence>
<feature type="transmembrane region" description="Helical" evidence="1">
    <location>
        <begin position="186"/>
        <end position="208"/>
    </location>
</feature>